<keyword evidence="2" id="KW-1185">Reference proteome</keyword>
<sequence>MTGVDFDEFLARPRTSHAVAERDGGERLVLTISDELQGVLARVEADELTAAARRWVEEQGSGDTDVLGGLLHELAELARGAQWRGERLYCWICV</sequence>
<comment type="caution">
    <text evidence="1">The sequence shown here is derived from an EMBL/GenBank/DDBJ whole genome shotgun (WGS) entry which is preliminary data.</text>
</comment>
<dbReference type="RefSeq" id="WP_381031528.1">
    <property type="nucleotide sequence ID" value="NZ_JBHSNY010000023.1"/>
</dbReference>
<evidence type="ECO:0000313" key="2">
    <source>
        <dbReference type="Proteomes" id="UP001596154"/>
    </source>
</evidence>
<proteinExistence type="predicted"/>
<name>A0ABW0V285_9ACTN</name>
<accession>A0ABW0V285</accession>
<reference evidence="2" key="1">
    <citation type="journal article" date="2019" name="Int. J. Syst. Evol. Microbiol.">
        <title>The Global Catalogue of Microorganisms (GCM) 10K type strain sequencing project: providing services to taxonomists for standard genome sequencing and annotation.</title>
        <authorList>
            <consortium name="The Broad Institute Genomics Platform"/>
            <consortium name="The Broad Institute Genome Sequencing Center for Infectious Disease"/>
            <person name="Wu L."/>
            <person name="Ma J."/>
        </authorList>
    </citation>
    <scope>NUCLEOTIDE SEQUENCE [LARGE SCALE GENOMIC DNA]</scope>
    <source>
        <strain evidence="2">CGMCC 4.7248</strain>
    </source>
</reference>
<evidence type="ECO:0000313" key="1">
    <source>
        <dbReference type="EMBL" id="MFC5639488.1"/>
    </source>
</evidence>
<gene>
    <name evidence="1" type="ORF">ACFPZJ_38380</name>
</gene>
<dbReference type="EMBL" id="JBHSNY010000023">
    <property type="protein sequence ID" value="MFC5639488.1"/>
    <property type="molecule type" value="Genomic_DNA"/>
</dbReference>
<organism evidence="1 2">
    <name type="scientific">Streptomyces bullii</name>
    <dbReference type="NCBI Taxonomy" id="349910"/>
    <lineage>
        <taxon>Bacteria</taxon>
        <taxon>Bacillati</taxon>
        <taxon>Actinomycetota</taxon>
        <taxon>Actinomycetes</taxon>
        <taxon>Kitasatosporales</taxon>
        <taxon>Streptomycetaceae</taxon>
        <taxon>Streptomyces</taxon>
    </lineage>
</organism>
<protein>
    <submittedName>
        <fullName evidence="1">Uncharacterized protein</fullName>
    </submittedName>
</protein>
<dbReference type="Proteomes" id="UP001596154">
    <property type="component" value="Unassembled WGS sequence"/>
</dbReference>